<dbReference type="InterPro" id="IPR009003">
    <property type="entry name" value="Peptidase_S1_PA"/>
</dbReference>
<dbReference type="PANTHER" id="PTHR22939">
    <property type="entry name" value="SERINE PROTEASE FAMILY S1C HTRA-RELATED"/>
    <property type="match status" value="1"/>
</dbReference>
<dbReference type="AlphaFoldDB" id="A0A6M3K1V5"/>
<dbReference type="SUPFAM" id="SSF50494">
    <property type="entry name" value="Trypsin-like serine proteases"/>
    <property type="match status" value="1"/>
</dbReference>
<dbReference type="EMBL" id="MT142118">
    <property type="protein sequence ID" value="QJA74745.1"/>
    <property type="molecule type" value="Genomic_DNA"/>
</dbReference>
<dbReference type="GO" id="GO:0006515">
    <property type="term" value="P:protein quality control for misfolded or incompletely synthesized proteins"/>
    <property type="evidence" value="ECO:0007669"/>
    <property type="project" value="TreeGrafter"/>
</dbReference>
<dbReference type="Pfam" id="PF13365">
    <property type="entry name" value="Trypsin_2"/>
    <property type="match status" value="1"/>
</dbReference>
<sequence>MKPRYLVITLIVVVFIMSLPAIHGIREKDDQTPVVRQQISYEVFESQIEQCKKEFLLRALEEIESRPKEPNLPDRIEQVSKSVVHIANETQKWQGSGIAISPDIIMTARHVVEGGGEFNVTLADGNEVTATQAISSKKYDLGFIKIDKPVLNPARLGSIENCRLGQPVFVIGSPYGKLNFNSVTLGIISGANRDFDKWGVKRGYPKYGWSITFTTDAAGHPGNSGCPVFTMDGKVRGILVGGFSPVLVYCVPVDLVVIDLPLINAMFAMDNYYLEEVKEQSWDGNRQEYK</sequence>
<dbReference type="InterPro" id="IPR001940">
    <property type="entry name" value="Peptidase_S1C"/>
</dbReference>
<accession>A0A6M3K1V5</accession>
<dbReference type="PRINTS" id="PR00834">
    <property type="entry name" value="PROTEASES2C"/>
</dbReference>
<evidence type="ECO:0000313" key="1">
    <source>
        <dbReference type="EMBL" id="QJA74745.1"/>
    </source>
</evidence>
<gene>
    <name evidence="1" type="ORF">MM415A01938_0010</name>
    <name evidence="2" type="ORF">MM415B02753_0008</name>
</gene>
<reference evidence="1" key="1">
    <citation type="submission" date="2020-03" db="EMBL/GenBank/DDBJ databases">
        <title>The deep terrestrial virosphere.</title>
        <authorList>
            <person name="Holmfeldt K."/>
            <person name="Nilsson E."/>
            <person name="Simone D."/>
            <person name="Lopez-Fernandez M."/>
            <person name="Wu X."/>
            <person name="de Brujin I."/>
            <person name="Lundin D."/>
            <person name="Andersson A."/>
            <person name="Bertilsson S."/>
            <person name="Dopson M."/>
        </authorList>
    </citation>
    <scope>NUCLEOTIDE SEQUENCE</scope>
    <source>
        <strain evidence="1">MM415A01938</strain>
        <strain evidence="2">MM415B02753</strain>
    </source>
</reference>
<dbReference type="GO" id="GO:0004252">
    <property type="term" value="F:serine-type endopeptidase activity"/>
    <property type="evidence" value="ECO:0007669"/>
    <property type="project" value="InterPro"/>
</dbReference>
<proteinExistence type="predicted"/>
<evidence type="ECO:0000313" key="2">
    <source>
        <dbReference type="EMBL" id="QJA88489.1"/>
    </source>
</evidence>
<dbReference type="EMBL" id="MT142782">
    <property type="protein sequence ID" value="QJA88489.1"/>
    <property type="molecule type" value="Genomic_DNA"/>
</dbReference>
<organism evidence="1">
    <name type="scientific">viral metagenome</name>
    <dbReference type="NCBI Taxonomy" id="1070528"/>
    <lineage>
        <taxon>unclassified sequences</taxon>
        <taxon>metagenomes</taxon>
        <taxon>organismal metagenomes</taxon>
    </lineage>
</organism>
<dbReference type="GO" id="GO:0042597">
    <property type="term" value="C:periplasmic space"/>
    <property type="evidence" value="ECO:0007669"/>
    <property type="project" value="TreeGrafter"/>
</dbReference>
<dbReference type="Gene3D" id="2.40.10.120">
    <property type="match status" value="1"/>
</dbReference>
<dbReference type="PANTHER" id="PTHR22939:SF129">
    <property type="entry name" value="SERINE PROTEASE HTRA2, MITOCHONDRIAL"/>
    <property type="match status" value="1"/>
</dbReference>
<name>A0A6M3K1V5_9ZZZZ</name>
<protein>
    <submittedName>
        <fullName evidence="1">Putative trypsin-like peptidase domain containing protein</fullName>
    </submittedName>
</protein>